<gene>
    <name evidence="2" type="ORF">V8V93_04760</name>
</gene>
<dbReference type="EMBL" id="CP146609">
    <property type="protein sequence ID" value="WWX23520.1"/>
    <property type="molecule type" value="Genomic_DNA"/>
</dbReference>
<keyword evidence="3" id="KW-1185">Reference proteome</keyword>
<dbReference type="Gene3D" id="3.40.190.10">
    <property type="entry name" value="Periplasmic binding protein-like II"/>
    <property type="match status" value="2"/>
</dbReference>
<evidence type="ECO:0000313" key="3">
    <source>
        <dbReference type="Proteomes" id="UP001385389"/>
    </source>
</evidence>
<accession>A0ABZ2J545</accession>
<dbReference type="Proteomes" id="UP001385389">
    <property type="component" value="Chromosome"/>
</dbReference>
<keyword evidence="1" id="KW-0732">Signal</keyword>
<feature type="chain" id="PRO_5045152543" description="Solute-binding protein family 3/N-terminal domain-containing protein" evidence="1">
    <location>
        <begin position="31"/>
        <end position="245"/>
    </location>
</feature>
<dbReference type="SUPFAM" id="SSF53850">
    <property type="entry name" value="Periplasmic binding protein-like II"/>
    <property type="match status" value="1"/>
</dbReference>
<sequence>MRTVLFHRPRFGPVARFVLLVIAAWCLSSAAPSPARGPYRIGYAPGARIHVEARNRLEAVYGRAGLAVEFVPLPQKRSLVQAVDGVIDGDVGRIPGLERKFPTLVRVDVKLMDLVGVAYVIKGQRIGDYRPELLATLRAGAVRGVLWAEKIMDGRRLEQVNTYETLFGMLLAGRIDLALGSRRSAEDVFRTNRARYARIRELEPPVYHVPFYHYVNIRNADIVPRLEKALRELRAEDYWHDEAGQ</sequence>
<name>A0ABZ2J545_9BACT</name>
<feature type="signal peptide" evidence="1">
    <location>
        <begin position="1"/>
        <end position="30"/>
    </location>
</feature>
<protein>
    <recommendedName>
        <fullName evidence="4">Solute-binding protein family 3/N-terminal domain-containing protein</fullName>
    </recommendedName>
</protein>
<dbReference type="RefSeq" id="WP_338669217.1">
    <property type="nucleotide sequence ID" value="NZ_CP146609.1"/>
</dbReference>
<proteinExistence type="predicted"/>
<evidence type="ECO:0000256" key="1">
    <source>
        <dbReference type="SAM" id="SignalP"/>
    </source>
</evidence>
<organism evidence="2 3">
    <name type="scientific">Pseudodesulfovibrio methanolicus</name>
    <dbReference type="NCBI Taxonomy" id="3126690"/>
    <lineage>
        <taxon>Bacteria</taxon>
        <taxon>Pseudomonadati</taxon>
        <taxon>Thermodesulfobacteriota</taxon>
        <taxon>Desulfovibrionia</taxon>
        <taxon>Desulfovibrionales</taxon>
        <taxon>Desulfovibrionaceae</taxon>
    </lineage>
</organism>
<evidence type="ECO:0008006" key="4">
    <source>
        <dbReference type="Google" id="ProtNLM"/>
    </source>
</evidence>
<reference evidence="2 3" key="1">
    <citation type="submission" date="2024-03" db="EMBL/GenBank/DDBJ databases">
        <title>Phenotype and Genome Characterization of a Sulfate-Reducing Bacterium Pseudodesulfovibrio sp. strain 5S69, isolated from Petroleum Reservoir in Tatarstan (Russia).</title>
        <authorList>
            <person name="Bidzhieva S.K."/>
            <person name="Kadnikov V."/>
            <person name="Tourova T.P."/>
            <person name="Samigullina S.R."/>
            <person name="Sokolova D.S."/>
            <person name="Poltaraus A.B."/>
            <person name="Avtukh A.N."/>
            <person name="Tereshina V.M."/>
            <person name="Mardanov A.V."/>
            <person name="Nazina T.N."/>
        </authorList>
    </citation>
    <scope>NUCLEOTIDE SEQUENCE [LARGE SCALE GENOMIC DNA]</scope>
    <source>
        <strain evidence="2 3">5S69</strain>
    </source>
</reference>
<evidence type="ECO:0000313" key="2">
    <source>
        <dbReference type="EMBL" id="WWX23520.1"/>
    </source>
</evidence>